<evidence type="ECO:0000313" key="5">
    <source>
        <dbReference type="EMBL" id="QGK68426.1"/>
    </source>
</evidence>
<evidence type="ECO:0000313" key="6">
    <source>
        <dbReference type="Proteomes" id="UP000371041"/>
    </source>
</evidence>
<sequence length="340" mass="35285">MPDPHETRSAHGGRGATVLGVVTVVLAVGATGAMVLGDDTRILRLGLVGALWATVLAGFAVTGLRKRLADKDAREVDLKRVYELELEREVAARREFEAEAETAARRTAAAESREELDALRAELAKLRGTLEQIVGGDMLVERVALHAESTRVRSWGEHEGPPARVTRPADPWGAQLSPGAAEYGYGDYAHSGHVQYAQYGGDPTPGVNGAGSAPHGGYPVNGVRPAQAPPPGVDHGVGEAHTDLISPVPGNAASDGPSPTPDTLRDSARPAVVRSGPPPQSEVTGEWPAATGEAAEPESAPPESAEPQGSPGAHAQGKSVSELLAAFGGGRASKRRRRQG</sequence>
<keyword evidence="3" id="KW-1133">Transmembrane helix</keyword>
<dbReference type="EMBL" id="CP045929">
    <property type="protein sequence ID" value="QGK68426.1"/>
    <property type="molecule type" value="Genomic_DNA"/>
</dbReference>
<evidence type="ECO:0000259" key="4">
    <source>
        <dbReference type="Pfam" id="PF20570"/>
    </source>
</evidence>
<dbReference type="AlphaFoldDB" id="A0A5Q3Q4K0"/>
<keyword evidence="6" id="KW-1185">Reference proteome</keyword>
<dbReference type="RefSeq" id="WP_154075035.1">
    <property type="nucleotide sequence ID" value="NZ_CP045929.1"/>
</dbReference>
<keyword evidence="3" id="KW-0472">Membrane</keyword>
<accession>A0A5Q3Q4K0</accession>
<dbReference type="Proteomes" id="UP000371041">
    <property type="component" value="Chromosome"/>
</dbReference>
<feature type="region of interest" description="Disordered" evidence="2">
    <location>
        <begin position="196"/>
        <end position="340"/>
    </location>
</feature>
<feature type="transmembrane region" description="Helical" evidence="3">
    <location>
        <begin position="42"/>
        <end position="64"/>
    </location>
</feature>
<feature type="region of interest" description="Disordered" evidence="2">
    <location>
        <begin position="153"/>
        <end position="173"/>
    </location>
</feature>
<proteinExistence type="predicted"/>
<feature type="domain" description="DUF6779" evidence="4">
    <location>
        <begin position="43"/>
        <end position="151"/>
    </location>
</feature>
<dbReference type="KEGG" id="sace:GIY23_01635"/>
<evidence type="ECO:0000256" key="3">
    <source>
        <dbReference type="SAM" id="Phobius"/>
    </source>
</evidence>
<feature type="compositionally biased region" description="Low complexity" evidence="2">
    <location>
        <begin position="285"/>
        <end position="312"/>
    </location>
</feature>
<evidence type="ECO:0000256" key="2">
    <source>
        <dbReference type="SAM" id="MobiDB-lite"/>
    </source>
</evidence>
<feature type="coiled-coil region" evidence="1">
    <location>
        <begin position="79"/>
        <end position="129"/>
    </location>
</feature>
<organism evidence="5 6">
    <name type="scientific">Allosaccharopolyspora coralli</name>
    <dbReference type="NCBI Taxonomy" id="2665642"/>
    <lineage>
        <taxon>Bacteria</taxon>
        <taxon>Bacillati</taxon>
        <taxon>Actinomycetota</taxon>
        <taxon>Actinomycetes</taxon>
        <taxon>Pseudonocardiales</taxon>
        <taxon>Pseudonocardiaceae</taxon>
        <taxon>Allosaccharopolyspora</taxon>
    </lineage>
</organism>
<reference evidence="6" key="1">
    <citation type="submission" date="2019-11" db="EMBL/GenBank/DDBJ databases">
        <title>The complete genome sequence of Saccharopolyspora sp. E2A.</title>
        <authorList>
            <person name="Zhang G."/>
        </authorList>
    </citation>
    <scope>NUCLEOTIDE SEQUENCE [LARGE SCALE GENOMIC DNA]</scope>
    <source>
        <strain evidence="6">E2A</strain>
    </source>
</reference>
<dbReference type="Pfam" id="PF20570">
    <property type="entry name" value="DUF6779"/>
    <property type="match status" value="1"/>
</dbReference>
<name>A0A5Q3Q4K0_9PSEU</name>
<gene>
    <name evidence="5" type="ORF">GIY23_01635</name>
</gene>
<evidence type="ECO:0000256" key="1">
    <source>
        <dbReference type="SAM" id="Coils"/>
    </source>
</evidence>
<keyword evidence="1" id="KW-0175">Coiled coil</keyword>
<feature type="transmembrane region" description="Helical" evidence="3">
    <location>
        <begin position="16"/>
        <end position="36"/>
    </location>
</feature>
<dbReference type="InterPro" id="IPR046706">
    <property type="entry name" value="DUF6779"/>
</dbReference>
<protein>
    <recommendedName>
        <fullName evidence="4">DUF6779 domain-containing protein</fullName>
    </recommendedName>
</protein>
<keyword evidence="3" id="KW-0812">Transmembrane</keyword>